<feature type="domain" description="HTH araC/xylS-type" evidence="5">
    <location>
        <begin position="27"/>
        <end position="129"/>
    </location>
</feature>
<keyword evidence="1" id="KW-0805">Transcription regulation</keyword>
<proteinExistence type="predicted"/>
<evidence type="ECO:0000313" key="7">
    <source>
        <dbReference type="Proteomes" id="UP001595693"/>
    </source>
</evidence>
<dbReference type="InterPro" id="IPR009057">
    <property type="entry name" value="Homeodomain-like_sf"/>
</dbReference>
<organism evidence="6 7">
    <name type="scientific">Acidovorax facilis</name>
    <dbReference type="NCBI Taxonomy" id="12917"/>
    <lineage>
        <taxon>Bacteria</taxon>
        <taxon>Pseudomonadati</taxon>
        <taxon>Pseudomonadota</taxon>
        <taxon>Betaproteobacteria</taxon>
        <taxon>Burkholderiales</taxon>
        <taxon>Comamonadaceae</taxon>
        <taxon>Acidovorax</taxon>
    </lineage>
</organism>
<accession>A0ABV8DJH9</accession>
<reference evidence="7" key="1">
    <citation type="journal article" date="2019" name="Int. J. Syst. Evol. Microbiol.">
        <title>The Global Catalogue of Microorganisms (GCM) 10K type strain sequencing project: providing services to taxonomists for standard genome sequencing and annotation.</title>
        <authorList>
            <consortium name="The Broad Institute Genomics Platform"/>
            <consortium name="The Broad Institute Genome Sequencing Center for Infectious Disease"/>
            <person name="Wu L."/>
            <person name="Ma J."/>
        </authorList>
    </citation>
    <scope>NUCLEOTIDE SEQUENCE [LARGE SCALE GENOMIC DNA]</scope>
    <source>
        <strain evidence="7">CCUG 2113</strain>
    </source>
</reference>
<dbReference type="InterPro" id="IPR018060">
    <property type="entry name" value="HTH_AraC"/>
</dbReference>
<dbReference type="RefSeq" id="WP_055402366.1">
    <property type="nucleotide sequence ID" value="NZ_JAMXAX010000099.1"/>
</dbReference>
<evidence type="ECO:0000256" key="1">
    <source>
        <dbReference type="ARBA" id="ARBA00023015"/>
    </source>
</evidence>
<dbReference type="EMBL" id="JBHSAJ010000184">
    <property type="protein sequence ID" value="MFC3938633.1"/>
    <property type="molecule type" value="Genomic_DNA"/>
</dbReference>
<feature type="region of interest" description="Disordered" evidence="4">
    <location>
        <begin position="1"/>
        <end position="22"/>
    </location>
</feature>
<dbReference type="PANTHER" id="PTHR46796:SF2">
    <property type="entry name" value="TRANSCRIPTIONAL REGULATORY PROTEIN"/>
    <property type="match status" value="1"/>
</dbReference>
<evidence type="ECO:0000256" key="2">
    <source>
        <dbReference type="ARBA" id="ARBA00023125"/>
    </source>
</evidence>
<keyword evidence="3" id="KW-0804">Transcription</keyword>
<evidence type="ECO:0000256" key="4">
    <source>
        <dbReference type="SAM" id="MobiDB-lite"/>
    </source>
</evidence>
<dbReference type="Gene3D" id="1.10.10.60">
    <property type="entry name" value="Homeodomain-like"/>
    <property type="match status" value="2"/>
</dbReference>
<evidence type="ECO:0000313" key="6">
    <source>
        <dbReference type="EMBL" id="MFC3938633.1"/>
    </source>
</evidence>
<dbReference type="SUPFAM" id="SSF46689">
    <property type="entry name" value="Homeodomain-like"/>
    <property type="match status" value="2"/>
</dbReference>
<dbReference type="PANTHER" id="PTHR46796">
    <property type="entry name" value="HTH-TYPE TRANSCRIPTIONAL ACTIVATOR RHAS-RELATED"/>
    <property type="match status" value="1"/>
</dbReference>
<dbReference type="SMART" id="SM00342">
    <property type="entry name" value="HTH_ARAC"/>
    <property type="match status" value="1"/>
</dbReference>
<dbReference type="Proteomes" id="UP001595693">
    <property type="component" value="Unassembled WGS sequence"/>
</dbReference>
<dbReference type="Pfam" id="PF12833">
    <property type="entry name" value="HTH_18"/>
    <property type="match status" value="1"/>
</dbReference>
<protein>
    <submittedName>
        <fullName evidence="6">Helix-turn-helix domain-containing protein</fullName>
    </submittedName>
</protein>
<keyword evidence="2" id="KW-0238">DNA-binding</keyword>
<sequence length="132" mass="14260">MQAVPEQRGGAGGIAAGPGTRGSERVWRARQFMAQRVSAADGKPWSVQHVADAVNCSAFHLAHVFRQNTGMSLHGYRQRLLLALALQRLEDGETDLAGLAHDLGYCSQSHLGAVFRREVGVTLAQARSALKR</sequence>
<evidence type="ECO:0000259" key="5">
    <source>
        <dbReference type="PROSITE" id="PS01124"/>
    </source>
</evidence>
<name>A0ABV8DJH9_9BURK</name>
<dbReference type="PROSITE" id="PS01124">
    <property type="entry name" value="HTH_ARAC_FAMILY_2"/>
    <property type="match status" value="1"/>
</dbReference>
<comment type="caution">
    <text evidence="6">The sequence shown here is derived from an EMBL/GenBank/DDBJ whole genome shotgun (WGS) entry which is preliminary data.</text>
</comment>
<gene>
    <name evidence="6" type="ORF">ACFOW3_28845</name>
</gene>
<feature type="compositionally biased region" description="Gly residues" evidence="4">
    <location>
        <begin position="9"/>
        <end position="20"/>
    </location>
</feature>
<dbReference type="InterPro" id="IPR050204">
    <property type="entry name" value="AraC_XylS_family_regulators"/>
</dbReference>
<keyword evidence="7" id="KW-1185">Reference proteome</keyword>
<evidence type="ECO:0000256" key="3">
    <source>
        <dbReference type="ARBA" id="ARBA00023163"/>
    </source>
</evidence>